<dbReference type="Gene3D" id="1.10.10.1100">
    <property type="entry name" value="BFD-like [2Fe-2S]-binding domain"/>
    <property type="match status" value="1"/>
</dbReference>
<dbReference type="RefSeq" id="WP_311706283.1">
    <property type="nucleotide sequence ID" value="NZ_JAVREL010000013.1"/>
</dbReference>
<proteinExistence type="predicted"/>
<dbReference type="InterPro" id="IPR023753">
    <property type="entry name" value="FAD/NAD-binding_dom"/>
</dbReference>
<keyword evidence="1" id="KW-0560">Oxidoreductase</keyword>
<evidence type="ECO:0000313" key="5">
    <source>
        <dbReference type="Proteomes" id="UP001183246"/>
    </source>
</evidence>
<dbReference type="InterPro" id="IPR036188">
    <property type="entry name" value="FAD/NAD-bd_sf"/>
</dbReference>
<reference evidence="5" key="1">
    <citation type="submission" date="2023-07" db="EMBL/GenBank/DDBJ databases">
        <title>30 novel species of actinomycetes from the DSMZ collection.</title>
        <authorList>
            <person name="Nouioui I."/>
        </authorList>
    </citation>
    <scope>NUCLEOTIDE SEQUENCE [LARGE SCALE GENOMIC DNA]</scope>
    <source>
        <strain evidence="5">DSM 44938</strain>
    </source>
</reference>
<dbReference type="InterPro" id="IPR051691">
    <property type="entry name" value="Metab_Enz_Cyan_OpOx_G3PDH"/>
</dbReference>
<dbReference type="PRINTS" id="PR00411">
    <property type="entry name" value="PNDRDTASEI"/>
</dbReference>
<dbReference type="InterPro" id="IPR017224">
    <property type="entry name" value="Opine_Oxase_asu/HCN_bsu"/>
</dbReference>
<organism evidence="4 5">
    <name type="scientific">Streptomyces litchfieldiae</name>
    <dbReference type="NCBI Taxonomy" id="3075543"/>
    <lineage>
        <taxon>Bacteria</taxon>
        <taxon>Bacillati</taxon>
        <taxon>Actinomycetota</taxon>
        <taxon>Actinomycetes</taxon>
        <taxon>Kitasatosporales</taxon>
        <taxon>Streptomycetaceae</taxon>
        <taxon>Streptomyces</taxon>
    </lineage>
</organism>
<dbReference type="Pfam" id="PF07992">
    <property type="entry name" value="Pyr_redox_2"/>
    <property type="match status" value="1"/>
</dbReference>
<evidence type="ECO:0000256" key="1">
    <source>
        <dbReference type="ARBA" id="ARBA00023002"/>
    </source>
</evidence>
<gene>
    <name evidence="4" type="ORF">RM590_21460</name>
</gene>
<accession>A0ABU2MUC3</accession>
<dbReference type="EMBL" id="JAVREL010000013">
    <property type="protein sequence ID" value="MDT0345150.1"/>
    <property type="molecule type" value="Genomic_DNA"/>
</dbReference>
<comment type="caution">
    <text evidence="4">The sequence shown here is derived from an EMBL/GenBank/DDBJ whole genome shotgun (WGS) entry which is preliminary data.</text>
</comment>
<sequence length="483" mass="49788">MNAPPEPGYDVAVVGAGPAGLAAAVTAAARGRAVLLLDAADRPGGQFWRHPPTPPDGGGEDGHGRSGWGTFTALRRALRDHAGRGRLAYRPGQQVWLVTRDEDGFLIETTPTHDGVEPLPGPARARRLVLAPGGGDRHLPVPGWTLPGVMAAGGAQALLKGQRTLAGRRAVVAGTGPFLLPVAAGLAEAGAEVVGVWEAGSPLAWTRHLPAVARVPAKLAEGAGYAAALARHRVPYRTRTVVSAVLGEDRVRAVRRTSLDATGTPRPGGTEVPVDLVALGWGFTPSLELPLQLGAATRVDADGSLVAAVDADQRTDVPGLYAAGEATGVGGAALGVAEGTLAGLAAAGAATDTAPARRLRATIRAHRAFARAMHLAHPVPAGWTRWLTDDTVVCRCEEVKCAAVRAAHDELAAGDARTVKMLTRTGMGWCQGRMCGFATAALTAELTGHRPAEAELRSTASRPLAAPVPLCELAREARLFPST</sequence>
<dbReference type="InterPro" id="IPR041854">
    <property type="entry name" value="BFD-like_2Fe2S-bd_dom_sf"/>
</dbReference>
<evidence type="ECO:0000259" key="3">
    <source>
        <dbReference type="Pfam" id="PF07992"/>
    </source>
</evidence>
<evidence type="ECO:0000256" key="2">
    <source>
        <dbReference type="SAM" id="MobiDB-lite"/>
    </source>
</evidence>
<dbReference type="Gene3D" id="3.50.50.60">
    <property type="entry name" value="FAD/NAD(P)-binding domain"/>
    <property type="match status" value="2"/>
</dbReference>
<feature type="region of interest" description="Disordered" evidence="2">
    <location>
        <begin position="44"/>
        <end position="66"/>
    </location>
</feature>
<evidence type="ECO:0000313" key="4">
    <source>
        <dbReference type="EMBL" id="MDT0345150.1"/>
    </source>
</evidence>
<dbReference type="CDD" id="cd19946">
    <property type="entry name" value="GlpA-like_Fer2_BFD-like"/>
    <property type="match status" value="1"/>
</dbReference>
<dbReference type="PIRSF" id="PIRSF037495">
    <property type="entry name" value="Opine_OX_OoxA/HcnB"/>
    <property type="match status" value="1"/>
</dbReference>
<dbReference type="PANTHER" id="PTHR42949">
    <property type="entry name" value="ANAEROBIC GLYCEROL-3-PHOSPHATE DEHYDROGENASE SUBUNIT B"/>
    <property type="match status" value="1"/>
</dbReference>
<keyword evidence="5" id="KW-1185">Reference proteome</keyword>
<dbReference type="SUPFAM" id="SSF51905">
    <property type="entry name" value="FAD/NAD(P)-binding domain"/>
    <property type="match status" value="1"/>
</dbReference>
<dbReference type="PANTHER" id="PTHR42949:SF3">
    <property type="entry name" value="ANAEROBIC GLYCEROL-3-PHOSPHATE DEHYDROGENASE SUBUNIT B"/>
    <property type="match status" value="1"/>
</dbReference>
<dbReference type="Proteomes" id="UP001183246">
    <property type="component" value="Unassembled WGS sequence"/>
</dbReference>
<dbReference type="Gene3D" id="3.40.50.720">
    <property type="entry name" value="NAD(P)-binding Rossmann-like Domain"/>
    <property type="match status" value="1"/>
</dbReference>
<feature type="domain" description="FAD/NAD(P)-binding" evidence="3">
    <location>
        <begin position="9"/>
        <end position="327"/>
    </location>
</feature>
<protein>
    <submittedName>
        <fullName evidence="4">NAD(P)/FAD-dependent oxidoreductase</fullName>
    </submittedName>
</protein>
<name>A0ABU2MUC3_9ACTN</name>
<dbReference type="PRINTS" id="PR00368">
    <property type="entry name" value="FADPNR"/>
</dbReference>